<keyword evidence="2 5" id="KW-0731">Sigma factor</keyword>
<dbReference type="NCBIfam" id="TIGR02937">
    <property type="entry name" value="sigma70-ECF"/>
    <property type="match status" value="1"/>
</dbReference>
<sequence length="351" mass="40185">MSRNRRRDSQRPHRSRRDDSPGEDTAPADTSPVEDELEPLEAEPALPEPVDAEIVEAEPVLLEEDLDELLREDPSVVSDPLRLYLREIAEAPLLTPEEEVELAKRIKAGDMEALQRFVRANLRLVVSIAKRYVGRGLSLLDLIQEGNIGLMRAVEKFDWRRGYRFSTYATWWIRQAITRAIADQGRTIRLPVHMTDSITRYHRVVTQLAQELGRQPRPEEIAEALSVQPEKIAQIVRAAQRTVSLDRPLSEEDETSLGDLIADEVSQSPEEIAEESLMRRDILEALEALSPRERLVLQLRFGLTDGQPRTLAEVGDLLNISRERVRQIENEALRKLRRIARERLAEYYASI</sequence>
<dbReference type="Pfam" id="PF04539">
    <property type="entry name" value="Sigma70_r3"/>
    <property type="match status" value="1"/>
</dbReference>
<protein>
    <recommendedName>
        <fullName evidence="5">RNA polymerase sigma factor</fullName>
    </recommendedName>
</protein>
<feature type="compositionally biased region" description="Acidic residues" evidence="6">
    <location>
        <begin position="32"/>
        <end position="41"/>
    </location>
</feature>
<dbReference type="InterPro" id="IPR007624">
    <property type="entry name" value="RNA_pol_sigma70_r3"/>
</dbReference>
<evidence type="ECO:0000256" key="1">
    <source>
        <dbReference type="ARBA" id="ARBA00023015"/>
    </source>
</evidence>
<gene>
    <name evidence="9" type="ORF">ENP34_11020</name>
</gene>
<evidence type="ECO:0000259" key="8">
    <source>
        <dbReference type="PROSITE" id="PS00716"/>
    </source>
</evidence>
<organism evidence="9">
    <name type="scientific">Thermorudis peleae</name>
    <dbReference type="NCBI Taxonomy" id="1382356"/>
    <lineage>
        <taxon>Bacteria</taxon>
        <taxon>Pseudomonadati</taxon>
        <taxon>Thermomicrobiota</taxon>
        <taxon>Thermomicrobia</taxon>
        <taxon>Thermomicrobia incertae sedis</taxon>
        <taxon>Thermorudis</taxon>
    </lineage>
</organism>
<accession>A0A831TBD2</accession>
<comment type="caution">
    <text evidence="9">The sequence shown here is derived from an EMBL/GenBank/DDBJ whole genome shotgun (WGS) entry which is preliminary data.</text>
</comment>
<dbReference type="GO" id="GO:0003677">
    <property type="term" value="F:DNA binding"/>
    <property type="evidence" value="ECO:0007669"/>
    <property type="project" value="UniProtKB-KW"/>
</dbReference>
<name>A0A831TBD2_9BACT</name>
<dbReference type="PRINTS" id="PR00046">
    <property type="entry name" value="SIGMA70FCT"/>
</dbReference>
<keyword evidence="1 5" id="KW-0805">Transcription regulation</keyword>
<evidence type="ECO:0000256" key="4">
    <source>
        <dbReference type="ARBA" id="ARBA00023163"/>
    </source>
</evidence>
<dbReference type="PANTHER" id="PTHR30603:SF47">
    <property type="entry name" value="RNA POLYMERASE SIGMA FACTOR SIGD, CHLOROPLASTIC"/>
    <property type="match status" value="1"/>
</dbReference>
<dbReference type="Pfam" id="PF04542">
    <property type="entry name" value="Sigma70_r2"/>
    <property type="match status" value="1"/>
</dbReference>
<dbReference type="Pfam" id="PF04545">
    <property type="entry name" value="Sigma70_r4"/>
    <property type="match status" value="1"/>
</dbReference>
<evidence type="ECO:0000259" key="7">
    <source>
        <dbReference type="PROSITE" id="PS00715"/>
    </source>
</evidence>
<evidence type="ECO:0000256" key="6">
    <source>
        <dbReference type="SAM" id="MobiDB-lite"/>
    </source>
</evidence>
<proteinExistence type="inferred from homology"/>
<dbReference type="InterPro" id="IPR009042">
    <property type="entry name" value="RNA_pol_sigma70_r1_2"/>
</dbReference>
<dbReference type="AlphaFoldDB" id="A0A831TBD2"/>
<feature type="domain" description="RNA polymerase sigma-70" evidence="7">
    <location>
        <begin position="141"/>
        <end position="154"/>
    </location>
</feature>
<feature type="compositionally biased region" description="Basic and acidic residues" evidence="6">
    <location>
        <begin position="7"/>
        <end position="20"/>
    </location>
</feature>
<dbReference type="GO" id="GO:0016987">
    <property type="term" value="F:sigma factor activity"/>
    <property type="evidence" value="ECO:0007669"/>
    <property type="project" value="UniProtKB-KW"/>
</dbReference>
<dbReference type="GO" id="GO:0006352">
    <property type="term" value="P:DNA-templated transcription initiation"/>
    <property type="evidence" value="ECO:0007669"/>
    <property type="project" value="InterPro"/>
</dbReference>
<comment type="function">
    <text evidence="5">Sigma factors are initiation factors that promote the attachment of RNA polymerase to specific initiation sites and are then released.</text>
</comment>
<feature type="domain" description="RNA polymerase sigma-70" evidence="8">
    <location>
        <begin position="310"/>
        <end position="336"/>
    </location>
</feature>
<evidence type="ECO:0000256" key="2">
    <source>
        <dbReference type="ARBA" id="ARBA00023082"/>
    </source>
</evidence>
<reference evidence="9" key="1">
    <citation type="journal article" date="2020" name="mSystems">
        <title>Genome- and Community-Level Interaction Insights into Carbon Utilization and Element Cycling Functions of Hydrothermarchaeota in Hydrothermal Sediment.</title>
        <authorList>
            <person name="Zhou Z."/>
            <person name="Liu Y."/>
            <person name="Xu W."/>
            <person name="Pan J."/>
            <person name="Luo Z.H."/>
            <person name="Li M."/>
        </authorList>
    </citation>
    <scope>NUCLEOTIDE SEQUENCE [LARGE SCALE GENOMIC DNA]</scope>
    <source>
        <strain evidence="9">SpSt-210</strain>
    </source>
</reference>
<dbReference type="InterPro" id="IPR013325">
    <property type="entry name" value="RNA_pol_sigma_r2"/>
</dbReference>
<dbReference type="PROSITE" id="PS00715">
    <property type="entry name" value="SIGMA70_1"/>
    <property type="match status" value="1"/>
</dbReference>
<dbReference type="InterPro" id="IPR050239">
    <property type="entry name" value="Sigma-70_RNA_pol_init_factors"/>
</dbReference>
<dbReference type="EMBL" id="DSIY01000258">
    <property type="protein sequence ID" value="HEG91950.1"/>
    <property type="molecule type" value="Genomic_DNA"/>
</dbReference>
<dbReference type="Gene3D" id="1.10.601.10">
    <property type="entry name" value="RNA Polymerase Primary Sigma Factor"/>
    <property type="match status" value="2"/>
</dbReference>
<evidence type="ECO:0000313" key="9">
    <source>
        <dbReference type="EMBL" id="HEG91950.1"/>
    </source>
</evidence>
<evidence type="ECO:0000256" key="5">
    <source>
        <dbReference type="RuleBase" id="RU362124"/>
    </source>
</evidence>
<dbReference type="FunFam" id="1.10.601.10:FF:000001">
    <property type="entry name" value="RNA polymerase sigma factor SigA"/>
    <property type="match status" value="1"/>
</dbReference>
<dbReference type="SUPFAM" id="SSF88659">
    <property type="entry name" value="Sigma3 and sigma4 domains of RNA polymerase sigma factors"/>
    <property type="match status" value="2"/>
</dbReference>
<keyword evidence="3 5" id="KW-0238">DNA-binding</keyword>
<dbReference type="SUPFAM" id="SSF88946">
    <property type="entry name" value="Sigma2 domain of RNA polymerase sigma factors"/>
    <property type="match status" value="1"/>
</dbReference>
<dbReference type="InterPro" id="IPR007630">
    <property type="entry name" value="RNA_pol_sigma70_r4"/>
</dbReference>
<evidence type="ECO:0000256" key="3">
    <source>
        <dbReference type="ARBA" id="ARBA00023125"/>
    </source>
</evidence>
<dbReference type="InterPro" id="IPR014284">
    <property type="entry name" value="RNA_pol_sigma-70_dom"/>
</dbReference>
<dbReference type="InterPro" id="IPR036388">
    <property type="entry name" value="WH-like_DNA-bd_sf"/>
</dbReference>
<dbReference type="InterPro" id="IPR013324">
    <property type="entry name" value="RNA_pol_sigma_r3/r4-like"/>
</dbReference>
<dbReference type="PROSITE" id="PS00716">
    <property type="entry name" value="SIGMA70_2"/>
    <property type="match status" value="1"/>
</dbReference>
<dbReference type="PANTHER" id="PTHR30603">
    <property type="entry name" value="RNA POLYMERASE SIGMA FACTOR RPO"/>
    <property type="match status" value="1"/>
</dbReference>
<dbReference type="Gene3D" id="1.10.10.10">
    <property type="entry name" value="Winged helix-like DNA-binding domain superfamily/Winged helix DNA-binding domain"/>
    <property type="match status" value="2"/>
</dbReference>
<dbReference type="CDD" id="cd06171">
    <property type="entry name" value="Sigma70_r4"/>
    <property type="match status" value="1"/>
</dbReference>
<keyword evidence="4 5" id="KW-0804">Transcription</keyword>
<dbReference type="InterPro" id="IPR007627">
    <property type="entry name" value="RNA_pol_sigma70_r2"/>
</dbReference>
<dbReference type="InterPro" id="IPR000943">
    <property type="entry name" value="RNA_pol_sigma70"/>
</dbReference>
<feature type="region of interest" description="Disordered" evidence="6">
    <location>
        <begin position="1"/>
        <end position="52"/>
    </location>
</feature>
<dbReference type="Pfam" id="PF00140">
    <property type="entry name" value="Sigma70_r1_2"/>
    <property type="match status" value="1"/>
</dbReference>
<comment type="similarity">
    <text evidence="5">Belongs to the sigma-70 factor family.</text>
</comment>